<feature type="region of interest" description="Disordered" evidence="1">
    <location>
        <begin position="231"/>
        <end position="254"/>
    </location>
</feature>
<dbReference type="InterPro" id="IPR004027">
    <property type="entry name" value="SEC_C_motif"/>
</dbReference>
<dbReference type="InterPro" id="IPR011978">
    <property type="entry name" value="YgfB-like"/>
</dbReference>
<dbReference type="PANTHER" id="PTHR33747">
    <property type="entry name" value="UPF0225 PROTEIN SCO1677"/>
    <property type="match status" value="1"/>
</dbReference>
<evidence type="ECO:0000256" key="1">
    <source>
        <dbReference type="SAM" id="MobiDB-lite"/>
    </source>
</evidence>
<reference evidence="4" key="3">
    <citation type="journal article" date="2016" name="Genome Announc.">
        <title>Revised genome sequence of the purple photosynthetic bacterium Blastochloris viridis.</title>
        <authorList>
            <person name="Liu L.N."/>
            <person name="Faulkner M."/>
            <person name="Liu X."/>
            <person name="Huang F."/>
            <person name="Darby A.C."/>
            <person name="Hall N."/>
        </authorList>
    </citation>
    <scope>NUCLEOTIDE SEQUENCE [LARGE SCALE GENOMIC DNA]</scope>
    <source>
        <strain evidence="4">ATCC 19567 / DSM 133 / F</strain>
    </source>
</reference>
<evidence type="ECO:0008006" key="5">
    <source>
        <dbReference type="Google" id="ProtNLM"/>
    </source>
</evidence>
<evidence type="ECO:0000313" key="2">
    <source>
        <dbReference type="EMBL" id="BAR98100.1"/>
    </source>
</evidence>
<dbReference type="InterPro" id="IPR036255">
    <property type="entry name" value="YgfB-like_sf"/>
</dbReference>
<dbReference type="AlphaFoldDB" id="A0A0H5B7F3"/>
<dbReference type="Proteomes" id="UP000065734">
    <property type="component" value="Chromosome I"/>
</dbReference>
<protein>
    <recommendedName>
        <fullName evidence="5">YecA family protein</fullName>
    </recommendedName>
</protein>
<dbReference type="PANTHER" id="PTHR33747:SF1">
    <property type="entry name" value="ADENYLATE CYCLASE-ASSOCIATED CAP C-TERMINAL DOMAIN-CONTAINING PROTEIN"/>
    <property type="match status" value="1"/>
</dbReference>
<dbReference type="RefSeq" id="WP_169788576.1">
    <property type="nucleotide sequence ID" value="NZ_AP014854.2"/>
</dbReference>
<name>A0A0H5B7F3_BLAVI</name>
<dbReference type="SUPFAM" id="SSF103642">
    <property type="entry name" value="Sec-C motif"/>
    <property type="match status" value="1"/>
</dbReference>
<dbReference type="Pfam" id="PF02810">
    <property type="entry name" value="SEC-C"/>
    <property type="match status" value="1"/>
</dbReference>
<dbReference type="Gene3D" id="3.10.450.50">
    <property type="match status" value="1"/>
</dbReference>
<dbReference type="EMBL" id="AP014854">
    <property type="protein sequence ID" value="BAR98100.1"/>
    <property type="molecule type" value="Genomic_DNA"/>
</dbReference>
<dbReference type="EMBL" id="LN907867">
    <property type="protein sequence ID" value="CUU41274.1"/>
    <property type="molecule type" value="Genomic_DNA"/>
</dbReference>
<accession>A0A0H5B7F3</accession>
<proteinExistence type="predicted"/>
<dbReference type="Gene3D" id="1.20.120.740">
    <property type="entry name" value="YgfB uncharacterised protein family UPF0149, PF03695"/>
    <property type="match status" value="1"/>
</dbReference>
<evidence type="ECO:0000313" key="4">
    <source>
        <dbReference type="Proteomes" id="UP000065734"/>
    </source>
</evidence>
<dbReference type="SUPFAM" id="SSF101327">
    <property type="entry name" value="YgfB-like"/>
    <property type="match status" value="1"/>
</dbReference>
<reference evidence="2" key="1">
    <citation type="journal article" date="2015" name="Genome Announc.">
        <title>Complete Genome Sequence of the Bacteriochlorophyll b-Producing Photosynthetic Bacterium Blastochloris viridis.</title>
        <authorList>
            <person name="Tsukatani Y."/>
            <person name="Hirose Y."/>
            <person name="Harada J."/>
            <person name="Misawa N."/>
            <person name="Mori K."/>
            <person name="Inoue K."/>
            <person name="Tamiaki H."/>
        </authorList>
    </citation>
    <scope>NUCLEOTIDE SEQUENCE [LARGE SCALE GENOMIC DNA]</scope>
    <source>
        <strain evidence="2">DSM 133</strain>
    </source>
</reference>
<dbReference type="NCBIfam" id="TIGR02292">
    <property type="entry name" value="ygfB_yecA"/>
    <property type="match status" value="1"/>
</dbReference>
<reference evidence="3" key="2">
    <citation type="submission" date="2015-11" db="EMBL/GenBank/DDBJ databases">
        <authorList>
            <person name="Zhang Y."/>
            <person name="Guo Z."/>
        </authorList>
    </citation>
    <scope>NUCLEOTIDE SEQUENCE</scope>
    <source>
        <strain evidence="3">1</strain>
    </source>
</reference>
<dbReference type="KEGG" id="bvr:BVIR_818"/>
<sequence length="271" mass="29474">MTELPTSDLPSYLAQLEDELTALDSGADVMLLSELDGFLTAIALNPEPIASESWLPAVWSGGEDGVAPGFKDDSNAARIAALMVQHRDRLDDILRNRAEDYTPVFDIDEGQDDIVWGVWVEGFERGLAIHAESWSKLATEDNKASEALAFLTVLGAVNRGDSGLSDDKAFELTAMAPSIIPLLVLVLNAWRLGSLDDLDELDDLDDLDDLDLDDLDWDDLDDDDLKTLEAELFKDNTAPPPQPPSPSIKIGRNDPCPCGSGKKFKKCCGSN</sequence>
<keyword evidence="4" id="KW-1185">Reference proteome</keyword>
<organism evidence="3 4">
    <name type="scientific">Blastochloris viridis</name>
    <name type="common">Rhodopseudomonas viridis</name>
    <dbReference type="NCBI Taxonomy" id="1079"/>
    <lineage>
        <taxon>Bacteria</taxon>
        <taxon>Pseudomonadati</taxon>
        <taxon>Pseudomonadota</taxon>
        <taxon>Alphaproteobacteria</taxon>
        <taxon>Hyphomicrobiales</taxon>
        <taxon>Blastochloridaceae</taxon>
        <taxon>Blastochloris</taxon>
    </lineage>
</organism>
<dbReference type="Pfam" id="PF03695">
    <property type="entry name" value="UPF0149"/>
    <property type="match status" value="1"/>
</dbReference>
<evidence type="ECO:0000313" key="3">
    <source>
        <dbReference type="EMBL" id="CUU41274.1"/>
    </source>
</evidence>
<dbReference type="STRING" id="1079.BVIR_818"/>
<gene>
    <name evidence="3" type="primary">secA_1</name>
    <name evidence="2" type="ORF">BV133_507</name>
    <name evidence="3" type="ORF">BVIRIDIS_02630</name>
</gene>